<dbReference type="InterPro" id="IPR016047">
    <property type="entry name" value="M23ase_b-sheet_dom"/>
</dbReference>
<dbReference type="STRING" id="394096.DB31_5357"/>
<evidence type="ECO:0000313" key="4">
    <source>
        <dbReference type="EMBL" id="KFE70315.1"/>
    </source>
</evidence>
<feature type="domain" description="M23ase beta-sheet core" evidence="3">
    <location>
        <begin position="211"/>
        <end position="308"/>
    </location>
</feature>
<dbReference type="PANTHER" id="PTHR21666">
    <property type="entry name" value="PEPTIDASE-RELATED"/>
    <property type="match status" value="1"/>
</dbReference>
<dbReference type="CDD" id="cd12797">
    <property type="entry name" value="M23_peptidase"/>
    <property type="match status" value="1"/>
</dbReference>
<dbReference type="Gene3D" id="2.70.70.10">
    <property type="entry name" value="Glucose Permease (Domain IIA)"/>
    <property type="match status" value="1"/>
</dbReference>
<keyword evidence="2" id="KW-0812">Transmembrane</keyword>
<name>A0A085WRK2_9BACT</name>
<dbReference type="Proteomes" id="UP000028725">
    <property type="component" value="Unassembled WGS sequence"/>
</dbReference>
<dbReference type="PATRIC" id="fig|394096.3.peg.1836"/>
<protein>
    <submittedName>
        <fullName evidence="4">M23 peptidase domain protein</fullName>
    </submittedName>
</protein>
<feature type="transmembrane region" description="Helical" evidence="2">
    <location>
        <begin position="20"/>
        <end position="37"/>
    </location>
</feature>
<dbReference type="InterPro" id="IPR050570">
    <property type="entry name" value="Cell_wall_metabolism_enzyme"/>
</dbReference>
<proteinExistence type="predicted"/>
<evidence type="ECO:0000259" key="3">
    <source>
        <dbReference type="Pfam" id="PF01551"/>
    </source>
</evidence>
<dbReference type="RefSeq" id="WP_044185235.1">
    <property type="nucleotide sequence ID" value="NZ_JMCB01000003.1"/>
</dbReference>
<reference evidence="4 5" key="1">
    <citation type="submission" date="2014-04" db="EMBL/GenBank/DDBJ databases">
        <title>Genome assembly of Hyalangium minutum DSM 14724.</title>
        <authorList>
            <person name="Sharma G."/>
            <person name="Subramanian S."/>
        </authorList>
    </citation>
    <scope>NUCLEOTIDE SEQUENCE [LARGE SCALE GENOMIC DNA]</scope>
    <source>
        <strain evidence="4 5">DSM 14724</strain>
    </source>
</reference>
<evidence type="ECO:0000313" key="5">
    <source>
        <dbReference type="Proteomes" id="UP000028725"/>
    </source>
</evidence>
<dbReference type="SUPFAM" id="SSF51261">
    <property type="entry name" value="Duplicated hybrid motif"/>
    <property type="match status" value="1"/>
</dbReference>
<feature type="compositionally biased region" description="Low complexity" evidence="1">
    <location>
        <begin position="53"/>
        <end position="69"/>
    </location>
</feature>
<dbReference type="EMBL" id="JMCB01000003">
    <property type="protein sequence ID" value="KFE70315.1"/>
    <property type="molecule type" value="Genomic_DNA"/>
</dbReference>
<dbReference type="InterPro" id="IPR011055">
    <property type="entry name" value="Dup_hybrid_motif"/>
</dbReference>
<dbReference type="OrthoDB" id="5489603at2"/>
<feature type="region of interest" description="Disordered" evidence="1">
    <location>
        <begin position="49"/>
        <end position="80"/>
    </location>
</feature>
<evidence type="ECO:0000256" key="2">
    <source>
        <dbReference type="SAM" id="Phobius"/>
    </source>
</evidence>
<dbReference type="PANTHER" id="PTHR21666:SF270">
    <property type="entry name" value="MUREIN HYDROLASE ACTIVATOR ENVC"/>
    <property type="match status" value="1"/>
</dbReference>
<organism evidence="4 5">
    <name type="scientific">Hyalangium minutum</name>
    <dbReference type="NCBI Taxonomy" id="394096"/>
    <lineage>
        <taxon>Bacteria</taxon>
        <taxon>Pseudomonadati</taxon>
        <taxon>Myxococcota</taxon>
        <taxon>Myxococcia</taxon>
        <taxon>Myxococcales</taxon>
        <taxon>Cystobacterineae</taxon>
        <taxon>Archangiaceae</taxon>
        <taxon>Hyalangium</taxon>
    </lineage>
</organism>
<dbReference type="GO" id="GO:0004222">
    <property type="term" value="F:metalloendopeptidase activity"/>
    <property type="evidence" value="ECO:0007669"/>
    <property type="project" value="TreeGrafter"/>
</dbReference>
<keyword evidence="2" id="KW-0472">Membrane</keyword>
<keyword evidence="2" id="KW-1133">Transmembrane helix</keyword>
<dbReference type="AlphaFoldDB" id="A0A085WRK2"/>
<comment type="caution">
    <text evidence="4">The sequence shown here is derived from an EMBL/GenBank/DDBJ whole genome shotgun (WGS) entry which is preliminary data.</text>
</comment>
<sequence length="349" mass="37601">MRPSLPTLGAPPKRSRTGSVVFVSLLLGGAAGGAYWWKQNKGALPFQSPPPAAVAEASPSAANPAAVQAPTPPPAPVDPLTAAGLSRVSVKIDGPLETALVQASDPSVGPALAQVVTRTLVWWVRVPNEILRGDTLDVLYQLRPNEEPLVHAVRFTSGKTGKTHSAYRFQAPGDGYARFFLPTGEEMEERLEHSPLDDFEQVTSLLRDGRGHKGVDFKAAVGSPVKAPFTGVVKRKNWNFGSNGNCLELEEVGGKRRRALFLHLSELPKSLKPGARFSTGQVLAQSGNSGRSFAPHLHYQLMTQDDRVMDPFDSHRTFRRTLSADQKSSLEAEVRRMDSLLGSAVASGN</sequence>
<dbReference type="Pfam" id="PF01551">
    <property type="entry name" value="Peptidase_M23"/>
    <property type="match status" value="1"/>
</dbReference>
<accession>A0A085WRK2</accession>
<keyword evidence="5" id="KW-1185">Reference proteome</keyword>
<evidence type="ECO:0000256" key="1">
    <source>
        <dbReference type="SAM" id="MobiDB-lite"/>
    </source>
</evidence>
<dbReference type="Gene3D" id="3.10.450.350">
    <property type="match status" value="1"/>
</dbReference>
<gene>
    <name evidence="4" type="ORF">DB31_5357</name>
</gene>